<comment type="caution">
    <text evidence="2">The sequence shown here is derived from an EMBL/GenBank/DDBJ whole genome shotgun (WGS) entry which is preliminary data.</text>
</comment>
<dbReference type="OrthoDB" id="9783125at2"/>
<name>A0A4R3MR72_9FIRM</name>
<keyword evidence="1" id="KW-0472">Membrane</keyword>
<protein>
    <recommendedName>
        <fullName evidence="4">NERD domain-containing protein</fullName>
    </recommendedName>
</protein>
<feature type="transmembrane region" description="Helical" evidence="1">
    <location>
        <begin position="21"/>
        <end position="40"/>
    </location>
</feature>
<evidence type="ECO:0008006" key="4">
    <source>
        <dbReference type="Google" id="ProtNLM"/>
    </source>
</evidence>
<dbReference type="Proteomes" id="UP000294902">
    <property type="component" value="Unassembled WGS sequence"/>
</dbReference>
<dbReference type="EMBL" id="SMAL01000001">
    <property type="protein sequence ID" value="TCT17013.1"/>
    <property type="molecule type" value="Genomic_DNA"/>
</dbReference>
<reference evidence="2 3" key="1">
    <citation type="submission" date="2019-03" db="EMBL/GenBank/DDBJ databases">
        <title>Genomic Encyclopedia of Type Strains, Phase IV (KMG-IV): sequencing the most valuable type-strain genomes for metagenomic binning, comparative biology and taxonomic classification.</title>
        <authorList>
            <person name="Goeker M."/>
        </authorList>
    </citation>
    <scope>NUCLEOTIDE SEQUENCE [LARGE SCALE GENOMIC DNA]</scope>
    <source>
        <strain evidence="2 3">DSM 24629</strain>
    </source>
</reference>
<gene>
    <name evidence="2" type="ORF">EDC18_101309</name>
</gene>
<feature type="transmembrane region" description="Helical" evidence="1">
    <location>
        <begin position="46"/>
        <end position="68"/>
    </location>
</feature>
<dbReference type="RefSeq" id="WP_132249552.1">
    <property type="nucleotide sequence ID" value="NZ_SMAL01000001.1"/>
</dbReference>
<accession>A0A4R3MR72</accession>
<evidence type="ECO:0000256" key="1">
    <source>
        <dbReference type="SAM" id="Phobius"/>
    </source>
</evidence>
<keyword evidence="3" id="KW-1185">Reference proteome</keyword>
<sequence>MKIPKGSFGYLKNQRMKYLTNIIVFLSISILIFLIGFITSDYDNGNYFTIVAILLFLPTALWIVRYIIFAKYKGPDKAKYLILEAAIKEKAHTGILVDLLLTNNKGIQYLPFVVVNENRLLVYTNDKQLANLDKNALDKSLKNTENYLKNIYKPKGIELNVNAYGDLEMLIKEVKTFKETETTQIHNDVIYQLLLHCM</sequence>
<organism evidence="2 3">
    <name type="scientific">Natranaerovirga pectinivora</name>
    <dbReference type="NCBI Taxonomy" id="682400"/>
    <lineage>
        <taxon>Bacteria</taxon>
        <taxon>Bacillati</taxon>
        <taxon>Bacillota</taxon>
        <taxon>Clostridia</taxon>
        <taxon>Lachnospirales</taxon>
        <taxon>Natranaerovirgaceae</taxon>
        <taxon>Natranaerovirga</taxon>
    </lineage>
</organism>
<dbReference type="AlphaFoldDB" id="A0A4R3MR72"/>
<keyword evidence="1" id="KW-1133">Transmembrane helix</keyword>
<evidence type="ECO:0000313" key="3">
    <source>
        <dbReference type="Proteomes" id="UP000294902"/>
    </source>
</evidence>
<keyword evidence="1" id="KW-0812">Transmembrane</keyword>
<proteinExistence type="predicted"/>
<evidence type="ECO:0000313" key="2">
    <source>
        <dbReference type="EMBL" id="TCT17013.1"/>
    </source>
</evidence>